<keyword evidence="1" id="KW-0472">Membrane</keyword>
<name>A0A2H3JAN7_WOLCO</name>
<evidence type="ECO:0000256" key="1">
    <source>
        <dbReference type="SAM" id="Phobius"/>
    </source>
</evidence>
<dbReference type="AlphaFoldDB" id="A0A2H3JAN7"/>
<dbReference type="Proteomes" id="UP000218811">
    <property type="component" value="Unassembled WGS sequence"/>
</dbReference>
<feature type="transmembrane region" description="Helical" evidence="1">
    <location>
        <begin position="47"/>
        <end position="67"/>
    </location>
</feature>
<organism evidence="2 3">
    <name type="scientific">Wolfiporia cocos (strain MD-104)</name>
    <name type="common">Brown rot fungus</name>
    <dbReference type="NCBI Taxonomy" id="742152"/>
    <lineage>
        <taxon>Eukaryota</taxon>
        <taxon>Fungi</taxon>
        <taxon>Dikarya</taxon>
        <taxon>Basidiomycota</taxon>
        <taxon>Agaricomycotina</taxon>
        <taxon>Agaricomycetes</taxon>
        <taxon>Polyporales</taxon>
        <taxon>Phaeolaceae</taxon>
        <taxon>Wolfiporia</taxon>
    </lineage>
</organism>
<keyword evidence="1" id="KW-1133">Transmembrane helix</keyword>
<evidence type="ECO:0000313" key="3">
    <source>
        <dbReference type="Proteomes" id="UP000218811"/>
    </source>
</evidence>
<evidence type="ECO:0000313" key="2">
    <source>
        <dbReference type="EMBL" id="PCH39332.1"/>
    </source>
</evidence>
<gene>
    <name evidence="2" type="ORF">WOLCODRAFT_141190</name>
</gene>
<dbReference type="EMBL" id="KB467987">
    <property type="protein sequence ID" value="PCH39332.1"/>
    <property type="molecule type" value="Genomic_DNA"/>
</dbReference>
<keyword evidence="1" id="KW-0812">Transmembrane</keyword>
<keyword evidence="3" id="KW-1185">Reference proteome</keyword>
<accession>A0A2H3JAN7</accession>
<reference evidence="2 3" key="1">
    <citation type="journal article" date="2012" name="Science">
        <title>The Paleozoic origin of enzymatic lignin decomposition reconstructed from 31 fungal genomes.</title>
        <authorList>
            <person name="Floudas D."/>
            <person name="Binder M."/>
            <person name="Riley R."/>
            <person name="Barry K."/>
            <person name="Blanchette R.A."/>
            <person name="Henrissat B."/>
            <person name="Martinez A.T."/>
            <person name="Otillar R."/>
            <person name="Spatafora J.W."/>
            <person name="Yadav J.S."/>
            <person name="Aerts A."/>
            <person name="Benoit I."/>
            <person name="Boyd A."/>
            <person name="Carlson A."/>
            <person name="Copeland A."/>
            <person name="Coutinho P.M."/>
            <person name="de Vries R.P."/>
            <person name="Ferreira P."/>
            <person name="Findley K."/>
            <person name="Foster B."/>
            <person name="Gaskell J."/>
            <person name="Glotzer D."/>
            <person name="Gorecki P."/>
            <person name="Heitman J."/>
            <person name="Hesse C."/>
            <person name="Hori C."/>
            <person name="Igarashi K."/>
            <person name="Jurgens J.A."/>
            <person name="Kallen N."/>
            <person name="Kersten P."/>
            <person name="Kohler A."/>
            <person name="Kuees U."/>
            <person name="Kumar T.K.A."/>
            <person name="Kuo A."/>
            <person name="LaButti K."/>
            <person name="Larrondo L.F."/>
            <person name="Lindquist E."/>
            <person name="Ling A."/>
            <person name="Lombard V."/>
            <person name="Lucas S."/>
            <person name="Lundell T."/>
            <person name="Martin R."/>
            <person name="McLaughlin D.J."/>
            <person name="Morgenstern I."/>
            <person name="Morin E."/>
            <person name="Murat C."/>
            <person name="Nagy L.G."/>
            <person name="Nolan M."/>
            <person name="Ohm R.A."/>
            <person name="Patyshakuliyeva A."/>
            <person name="Rokas A."/>
            <person name="Ruiz-Duenas F.J."/>
            <person name="Sabat G."/>
            <person name="Salamov A."/>
            <person name="Samejima M."/>
            <person name="Schmutz J."/>
            <person name="Slot J.C."/>
            <person name="St John F."/>
            <person name="Stenlid J."/>
            <person name="Sun H."/>
            <person name="Sun S."/>
            <person name="Syed K."/>
            <person name="Tsang A."/>
            <person name="Wiebenga A."/>
            <person name="Young D."/>
            <person name="Pisabarro A."/>
            <person name="Eastwood D.C."/>
            <person name="Martin F."/>
            <person name="Cullen D."/>
            <person name="Grigoriev I.V."/>
            <person name="Hibbett D.S."/>
        </authorList>
    </citation>
    <scope>NUCLEOTIDE SEQUENCE [LARGE SCALE GENOMIC DNA]</scope>
    <source>
        <strain evidence="2 3">MD-104</strain>
    </source>
</reference>
<protein>
    <submittedName>
        <fullName evidence="2">Uncharacterized protein</fullName>
    </submittedName>
</protein>
<sequence>MAATAIGAGWSMLCAIIGSLVLSKQKQYRDNPNSPTYDKVVDAALFGMSATGGGIMALIVCALLQWIGLRADIALLRTGKREESMTAEETSHSEDIQGNLGYCIMIAVVIIGGLGQAFGVIVLRTVLSGGYSLGPAVNTSAAGMMIIYASIAGIYVIVNLCGYFFDC</sequence>
<proteinExistence type="predicted"/>
<feature type="transmembrane region" description="Helical" evidence="1">
    <location>
        <begin position="100"/>
        <end position="123"/>
    </location>
</feature>
<feature type="transmembrane region" description="Helical" evidence="1">
    <location>
        <begin position="143"/>
        <end position="165"/>
    </location>
</feature>